<protein>
    <submittedName>
        <fullName evidence="2">Uncharacterized protein</fullName>
    </submittedName>
</protein>
<dbReference type="EMBL" id="MGFE01000001">
    <property type="protein sequence ID" value="OGL99628.1"/>
    <property type="molecule type" value="Genomic_DNA"/>
</dbReference>
<dbReference type="AlphaFoldDB" id="A0A1F7WB59"/>
<gene>
    <name evidence="2" type="ORF">A2304_04470</name>
</gene>
<feature type="transmembrane region" description="Helical" evidence="1">
    <location>
        <begin position="82"/>
        <end position="105"/>
    </location>
</feature>
<organism evidence="2 3">
    <name type="scientific">Candidatus Uhrbacteria bacterium RIFOXYB2_FULL_57_15</name>
    <dbReference type="NCBI Taxonomy" id="1802422"/>
    <lineage>
        <taxon>Bacteria</taxon>
        <taxon>Candidatus Uhriibacteriota</taxon>
    </lineage>
</organism>
<evidence type="ECO:0000256" key="1">
    <source>
        <dbReference type="SAM" id="Phobius"/>
    </source>
</evidence>
<proteinExistence type="predicted"/>
<feature type="transmembrane region" description="Helical" evidence="1">
    <location>
        <begin position="38"/>
        <end position="62"/>
    </location>
</feature>
<dbReference type="Pfam" id="PF18895">
    <property type="entry name" value="T4SS_pilin"/>
    <property type="match status" value="1"/>
</dbReference>
<accession>A0A1F7WB59</accession>
<name>A0A1F7WB59_9BACT</name>
<keyword evidence="1" id="KW-0812">Transmembrane</keyword>
<reference evidence="2 3" key="1">
    <citation type="journal article" date="2016" name="Nat. Commun.">
        <title>Thousands of microbial genomes shed light on interconnected biogeochemical processes in an aquifer system.</title>
        <authorList>
            <person name="Anantharaman K."/>
            <person name="Brown C.T."/>
            <person name="Hug L.A."/>
            <person name="Sharon I."/>
            <person name="Castelle C.J."/>
            <person name="Probst A.J."/>
            <person name="Thomas B.C."/>
            <person name="Singh A."/>
            <person name="Wilkins M.J."/>
            <person name="Karaoz U."/>
            <person name="Brodie E.L."/>
            <person name="Williams K.H."/>
            <person name="Hubbard S.S."/>
            <person name="Banfield J.F."/>
        </authorList>
    </citation>
    <scope>NUCLEOTIDE SEQUENCE [LARGE SCALE GENOMIC DNA]</scope>
</reference>
<sequence>MRTLLADATSTVQEGLGVAGDKAGYTTNLELTTIVANIINVILGLTGIAFVGILVYAGILYLTAAGEEANVKKAKKLLSNSVIGIIIIVSAYAIANYVFAALASITS</sequence>
<comment type="caution">
    <text evidence="2">The sequence shown here is derived from an EMBL/GenBank/DDBJ whole genome shotgun (WGS) entry which is preliminary data.</text>
</comment>
<dbReference type="InterPro" id="IPR043993">
    <property type="entry name" value="T4SS_pilin"/>
</dbReference>
<evidence type="ECO:0000313" key="3">
    <source>
        <dbReference type="Proteomes" id="UP000176501"/>
    </source>
</evidence>
<keyword evidence="1" id="KW-1133">Transmembrane helix</keyword>
<keyword evidence="1" id="KW-0472">Membrane</keyword>
<evidence type="ECO:0000313" key="2">
    <source>
        <dbReference type="EMBL" id="OGL99628.1"/>
    </source>
</evidence>
<dbReference type="Proteomes" id="UP000176501">
    <property type="component" value="Unassembled WGS sequence"/>
</dbReference>